<keyword evidence="2" id="KW-1185">Reference proteome</keyword>
<comment type="caution">
    <text evidence="1">The sequence shown here is derived from an EMBL/GenBank/DDBJ whole genome shotgun (WGS) entry which is preliminary data.</text>
</comment>
<accession>A0ACC4ARQ0</accession>
<gene>
    <name evidence="1" type="ORF">D5086_028822</name>
</gene>
<dbReference type="EMBL" id="RCHU02000016">
    <property type="protein sequence ID" value="KAL3568932.1"/>
    <property type="molecule type" value="Genomic_DNA"/>
</dbReference>
<protein>
    <submittedName>
        <fullName evidence="1">Uncharacterized protein</fullName>
    </submittedName>
</protein>
<evidence type="ECO:0000313" key="1">
    <source>
        <dbReference type="EMBL" id="KAL3568932.1"/>
    </source>
</evidence>
<organism evidence="1 2">
    <name type="scientific">Populus alba</name>
    <name type="common">White poplar</name>
    <dbReference type="NCBI Taxonomy" id="43335"/>
    <lineage>
        <taxon>Eukaryota</taxon>
        <taxon>Viridiplantae</taxon>
        <taxon>Streptophyta</taxon>
        <taxon>Embryophyta</taxon>
        <taxon>Tracheophyta</taxon>
        <taxon>Spermatophyta</taxon>
        <taxon>Magnoliopsida</taxon>
        <taxon>eudicotyledons</taxon>
        <taxon>Gunneridae</taxon>
        <taxon>Pentapetalae</taxon>
        <taxon>rosids</taxon>
        <taxon>fabids</taxon>
        <taxon>Malpighiales</taxon>
        <taxon>Salicaceae</taxon>
        <taxon>Saliceae</taxon>
        <taxon>Populus</taxon>
    </lineage>
</organism>
<sequence length="69" mass="7666">MRYVVALKPHFLVPYIDYVRNPTKKMELWAGYCSGDYKGLVIGEGKKANLKNSECGIANAERSGASQNN</sequence>
<evidence type="ECO:0000313" key="2">
    <source>
        <dbReference type="Proteomes" id="UP000309997"/>
    </source>
</evidence>
<name>A0ACC4ARQ0_POPAL</name>
<proteinExistence type="predicted"/>
<reference evidence="1 2" key="1">
    <citation type="journal article" date="2024" name="Plant Biotechnol. J.">
        <title>Genome and CRISPR/Cas9 system of a widespread forest tree (Populus alba) in the world.</title>
        <authorList>
            <person name="Liu Y.J."/>
            <person name="Jiang P.F."/>
            <person name="Han X.M."/>
            <person name="Li X.Y."/>
            <person name="Wang H.M."/>
            <person name="Wang Y.J."/>
            <person name="Wang X.X."/>
            <person name="Zeng Q.Y."/>
        </authorList>
    </citation>
    <scope>NUCLEOTIDE SEQUENCE [LARGE SCALE GENOMIC DNA]</scope>
    <source>
        <strain evidence="2">cv. PAL-ZL1</strain>
    </source>
</reference>
<dbReference type="Proteomes" id="UP000309997">
    <property type="component" value="Unassembled WGS sequence"/>
</dbReference>